<organism evidence="1 2">
    <name type="scientific">Oculimacula yallundae</name>
    <dbReference type="NCBI Taxonomy" id="86028"/>
    <lineage>
        <taxon>Eukaryota</taxon>
        <taxon>Fungi</taxon>
        <taxon>Dikarya</taxon>
        <taxon>Ascomycota</taxon>
        <taxon>Pezizomycotina</taxon>
        <taxon>Leotiomycetes</taxon>
        <taxon>Helotiales</taxon>
        <taxon>Ploettnerulaceae</taxon>
        <taxon>Oculimacula</taxon>
    </lineage>
</organism>
<gene>
    <name evidence="1" type="ORF">VTL71DRAFT_158</name>
</gene>
<reference evidence="1 2" key="1">
    <citation type="journal article" date="2024" name="Commun. Biol.">
        <title>Comparative genomic analysis of thermophilic fungi reveals convergent evolutionary adaptations and gene losses.</title>
        <authorList>
            <person name="Steindorff A.S."/>
            <person name="Aguilar-Pontes M.V."/>
            <person name="Robinson A.J."/>
            <person name="Andreopoulos B."/>
            <person name="LaButti K."/>
            <person name="Kuo A."/>
            <person name="Mondo S."/>
            <person name="Riley R."/>
            <person name="Otillar R."/>
            <person name="Haridas S."/>
            <person name="Lipzen A."/>
            <person name="Grimwood J."/>
            <person name="Schmutz J."/>
            <person name="Clum A."/>
            <person name="Reid I.D."/>
            <person name="Moisan M.C."/>
            <person name="Butler G."/>
            <person name="Nguyen T.T.M."/>
            <person name="Dewar K."/>
            <person name="Conant G."/>
            <person name="Drula E."/>
            <person name="Henrissat B."/>
            <person name="Hansel C."/>
            <person name="Singer S."/>
            <person name="Hutchinson M.I."/>
            <person name="de Vries R.P."/>
            <person name="Natvig D.O."/>
            <person name="Powell A.J."/>
            <person name="Tsang A."/>
            <person name="Grigoriev I.V."/>
        </authorList>
    </citation>
    <scope>NUCLEOTIDE SEQUENCE [LARGE SCALE GENOMIC DNA]</scope>
    <source>
        <strain evidence="1 2">CBS 494.80</strain>
    </source>
</reference>
<comment type="caution">
    <text evidence="1">The sequence shown here is derived from an EMBL/GenBank/DDBJ whole genome shotgun (WGS) entry which is preliminary data.</text>
</comment>
<dbReference type="Proteomes" id="UP001595075">
    <property type="component" value="Unassembled WGS sequence"/>
</dbReference>
<accession>A0ABR4D0C7</accession>
<name>A0ABR4D0C7_9HELO</name>
<proteinExistence type="predicted"/>
<evidence type="ECO:0000313" key="1">
    <source>
        <dbReference type="EMBL" id="KAL2075216.1"/>
    </source>
</evidence>
<protein>
    <recommendedName>
        <fullName evidence="3">Ribosomal protein L16</fullName>
    </recommendedName>
</protein>
<keyword evidence="2" id="KW-1185">Reference proteome</keyword>
<dbReference type="EMBL" id="JAZHXI010000001">
    <property type="protein sequence ID" value="KAL2075216.1"/>
    <property type="molecule type" value="Genomic_DNA"/>
</dbReference>
<sequence>MFFPERYAPKALRAKFLGARLSYNN</sequence>
<evidence type="ECO:0000313" key="2">
    <source>
        <dbReference type="Proteomes" id="UP001595075"/>
    </source>
</evidence>
<evidence type="ECO:0008006" key="3">
    <source>
        <dbReference type="Google" id="ProtNLM"/>
    </source>
</evidence>